<evidence type="ECO:0000256" key="2">
    <source>
        <dbReference type="ARBA" id="ARBA00022448"/>
    </source>
</evidence>
<comment type="similarity">
    <text evidence="1">Belongs to the bacterial solute-binding protein 1 family.</text>
</comment>
<accession>A0ABW5PDU8</accession>
<evidence type="ECO:0000256" key="3">
    <source>
        <dbReference type="ARBA" id="ARBA00022729"/>
    </source>
</evidence>
<feature type="compositionally biased region" description="Polar residues" evidence="4">
    <location>
        <begin position="41"/>
        <end position="51"/>
    </location>
</feature>
<dbReference type="Pfam" id="PF01547">
    <property type="entry name" value="SBP_bac_1"/>
    <property type="match status" value="1"/>
</dbReference>
<dbReference type="PANTHER" id="PTHR30061">
    <property type="entry name" value="MALTOSE-BINDING PERIPLASMIC PROTEIN"/>
    <property type="match status" value="1"/>
</dbReference>
<dbReference type="CDD" id="cd14748">
    <property type="entry name" value="PBP2_UgpB"/>
    <property type="match status" value="1"/>
</dbReference>
<dbReference type="PANTHER" id="PTHR30061:SF50">
    <property type="entry name" value="MALTOSE_MALTODEXTRIN-BINDING PERIPLASMIC PROTEIN"/>
    <property type="match status" value="1"/>
</dbReference>
<evidence type="ECO:0000256" key="4">
    <source>
        <dbReference type="SAM" id="MobiDB-lite"/>
    </source>
</evidence>
<gene>
    <name evidence="6" type="ORF">ACFSUF_12785</name>
</gene>
<keyword evidence="2" id="KW-0813">Transport</keyword>
<evidence type="ECO:0000313" key="6">
    <source>
        <dbReference type="EMBL" id="MFD2613299.1"/>
    </source>
</evidence>
<evidence type="ECO:0000256" key="1">
    <source>
        <dbReference type="ARBA" id="ARBA00008520"/>
    </source>
</evidence>
<keyword evidence="7" id="KW-1185">Reference proteome</keyword>
<dbReference type="InterPro" id="IPR006059">
    <property type="entry name" value="SBP"/>
</dbReference>
<dbReference type="Gene3D" id="3.40.190.10">
    <property type="entry name" value="Periplasmic binding protein-like II"/>
    <property type="match status" value="1"/>
</dbReference>
<keyword evidence="3 5" id="KW-0732">Signal</keyword>
<dbReference type="RefSeq" id="WP_377603298.1">
    <property type="nucleotide sequence ID" value="NZ_JBHUME010000008.1"/>
</dbReference>
<feature type="region of interest" description="Disordered" evidence="4">
    <location>
        <begin position="27"/>
        <end position="59"/>
    </location>
</feature>
<name>A0ABW5PDU8_9BACL</name>
<feature type="compositionally biased region" description="Low complexity" evidence="4">
    <location>
        <begin position="28"/>
        <end position="40"/>
    </location>
</feature>
<proteinExistence type="inferred from homology"/>
<dbReference type="PROSITE" id="PS51257">
    <property type="entry name" value="PROKAR_LIPOPROTEIN"/>
    <property type="match status" value="1"/>
</dbReference>
<sequence>MKKTGLILITLMMVSVLALAGCSGGNGNNSSAGKNNTAGSTNTDAGTNAPTEETKSEEPVTVTLAGWGSSPEEQELLNQTLAEFSKKYPNIKVNYEVIADQYMDVIKTRLIGGEAPDVFYLDAFEAPALIAKDVIEPLDGYVTPEFDVNDFEQPLLDAFKVDGKTYGFPKDFSTLAMFYNKKDFADAGIANPPATWEELQEAAKKLTKREGGKLVRAGFGVAPELPRQMFMAKAFEGLITDQEGKASFASEQALKGLQLVVDMHNVDKSSAEPKEVGAGWGGEMFGQGKASIVFEGNWAIPYLQNNFKTLDYGTAELPTVNGKKGTMAFTVAYVMNKASKQKEAAWTLLSYLTGKEGMKTWTSKGFALPTRKSVAAELGFDKDPVRSALVTGGSYATPWQDGVNLPIINTNFNNQFLDAFLGKTPLKDAMEKAQKTANNEIAAAQ</sequence>
<dbReference type="Proteomes" id="UP001597541">
    <property type="component" value="Unassembled WGS sequence"/>
</dbReference>
<protein>
    <submittedName>
        <fullName evidence="6">ABC transporter substrate-binding protein</fullName>
    </submittedName>
</protein>
<reference evidence="7" key="1">
    <citation type="journal article" date="2019" name="Int. J. Syst. Evol. Microbiol.">
        <title>The Global Catalogue of Microorganisms (GCM) 10K type strain sequencing project: providing services to taxonomists for standard genome sequencing and annotation.</title>
        <authorList>
            <consortium name="The Broad Institute Genomics Platform"/>
            <consortium name="The Broad Institute Genome Sequencing Center for Infectious Disease"/>
            <person name="Wu L."/>
            <person name="Ma J."/>
        </authorList>
    </citation>
    <scope>NUCLEOTIDE SEQUENCE [LARGE SCALE GENOMIC DNA]</scope>
    <source>
        <strain evidence="7">KCTC 3950</strain>
    </source>
</reference>
<dbReference type="EMBL" id="JBHUME010000008">
    <property type="protein sequence ID" value="MFD2613299.1"/>
    <property type="molecule type" value="Genomic_DNA"/>
</dbReference>
<organism evidence="6 7">
    <name type="scientific">Paenibacillus gansuensis</name>
    <dbReference type="NCBI Taxonomy" id="306542"/>
    <lineage>
        <taxon>Bacteria</taxon>
        <taxon>Bacillati</taxon>
        <taxon>Bacillota</taxon>
        <taxon>Bacilli</taxon>
        <taxon>Bacillales</taxon>
        <taxon>Paenibacillaceae</taxon>
        <taxon>Paenibacillus</taxon>
    </lineage>
</organism>
<evidence type="ECO:0000313" key="7">
    <source>
        <dbReference type="Proteomes" id="UP001597541"/>
    </source>
</evidence>
<feature type="chain" id="PRO_5046440932" evidence="5">
    <location>
        <begin position="21"/>
        <end position="445"/>
    </location>
</feature>
<feature type="signal peptide" evidence="5">
    <location>
        <begin position="1"/>
        <end position="20"/>
    </location>
</feature>
<evidence type="ECO:0000256" key="5">
    <source>
        <dbReference type="SAM" id="SignalP"/>
    </source>
</evidence>
<comment type="caution">
    <text evidence="6">The sequence shown here is derived from an EMBL/GenBank/DDBJ whole genome shotgun (WGS) entry which is preliminary data.</text>
</comment>
<dbReference type="SUPFAM" id="SSF53850">
    <property type="entry name" value="Periplasmic binding protein-like II"/>
    <property type="match status" value="1"/>
</dbReference>